<comment type="caution">
    <text evidence="2">The sequence shown here is derived from an EMBL/GenBank/DDBJ whole genome shotgun (WGS) entry which is preliminary data.</text>
</comment>
<keyword evidence="1" id="KW-1133">Transmembrane helix</keyword>
<reference evidence="2 3" key="1">
    <citation type="submission" date="2019-02" db="EMBL/GenBank/DDBJ databases">
        <title>Dyella amyloliquefaciens sp. nov., isolated from forest soil.</title>
        <authorList>
            <person name="Gao Z.-H."/>
            <person name="Qiu L.-H."/>
        </authorList>
    </citation>
    <scope>NUCLEOTIDE SEQUENCE [LARGE SCALE GENOMIC DNA]</scope>
    <source>
        <strain evidence="2 3">KACC 12747</strain>
    </source>
</reference>
<evidence type="ECO:0000256" key="1">
    <source>
        <dbReference type="SAM" id="Phobius"/>
    </source>
</evidence>
<organism evidence="2 3">
    <name type="scientific">Dyella soli</name>
    <dbReference type="NCBI Taxonomy" id="522319"/>
    <lineage>
        <taxon>Bacteria</taxon>
        <taxon>Pseudomonadati</taxon>
        <taxon>Pseudomonadota</taxon>
        <taxon>Gammaproteobacteria</taxon>
        <taxon>Lysobacterales</taxon>
        <taxon>Rhodanobacteraceae</taxon>
        <taxon>Dyella</taxon>
    </lineage>
</organism>
<proteinExistence type="predicted"/>
<feature type="transmembrane region" description="Helical" evidence="1">
    <location>
        <begin position="79"/>
        <end position="99"/>
    </location>
</feature>
<dbReference type="Proteomes" id="UP000291822">
    <property type="component" value="Unassembled WGS sequence"/>
</dbReference>
<accession>A0A4R0YQZ4</accession>
<name>A0A4R0YQZ4_9GAMM</name>
<keyword evidence="3" id="KW-1185">Reference proteome</keyword>
<gene>
    <name evidence="2" type="ORF">EZM97_15670</name>
</gene>
<keyword evidence="1" id="KW-0472">Membrane</keyword>
<dbReference type="AlphaFoldDB" id="A0A4R0YQZ4"/>
<feature type="transmembrane region" description="Helical" evidence="1">
    <location>
        <begin position="6"/>
        <end position="25"/>
    </location>
</feature>
<evidence type="ECO:0000313" key="2">
    <source>
        <dbReference type="EMBL" id="TCI11399.1"/>
    </source>
</evidence>
<feature type="transmembrane region" description="Helical" evidence="1">
    <location>
        <begin position="37"/>
        <end position="59"/>
    </location>
</feature>
<sequence>MIHRLIGSAVVVAWLWLTFHLGLLIPNLDAAASSSVYRAGSGAMYVLGLPVAAAALLIYPEYFVDRFSPVSGLTGEPLLGVGVWRLLGYVALLISWGLLELFRA</sequence>
<dbReference type="EMBL" id="SJTG01000002">
    <property type="protein sequence ID" value="TCI11399.1"/>
    <property type="molecule type" value="Genomic_DNA"/>
</dbReference>
<keyword evidence="1" id="KW-0812">Transmembrane</keyword>
<evidence type="ECO:0000313" key="3">
    <source>
        <dbReference type="Proteomes" id="UP000291822"/>
    </source>
</evidence>
<protein>
    <submittedName>
        <fullName evidence="2">Uncharacterized protein</fullName>
    </submittedName>
</protein>